<dbReference type="SUPFAM" id="SSF48452">
    <property type="entry name" value="TPR-like"/>
    <property type="match status" value="3"/>
</dbReference>
<reference evidence="6 7" key="1">
    <citation type="submission" date="2020-09" db="EMBL/GenBank/DDBJ databases">
        <authorList>
            <person name="Ashkenazy H."/>
        </authorList>
    </citation>
    <scope>NUCLEOTIDE SEQUENCE [LARGE SCALE GENOMIC DNA]</scope>
    <source>
        <strain evidence="7">cv. Cdm-0</strain>
    </source>
</reference>
<keyword evidence="1" id="KW-0677">Repeat</keyword>
<dbReference type="InterPro" id="IPR006869">
    <property type="entry name" value="DUF547"/>
</dbReference>
<dbReference type="InterPro" id="IPR013105">
    <property type="entry name" value="TPR_2"/>
</dbReference>
<accession>A0A7G2E6P4</accession>
<feature type="compositionally biased region" description="Low complexity" evidence="4">
    <location>
        <begin position="9"/>
        <end position="32"/>
    </location>
</feature>
<feature type="repeat" description="TPR" evidence="3">
    <location>
        <begin position="673"/>
        <end position="706"/>
    </location>
</feature>
<dbReference type="InterPro" id="IPR039226">
    <property type="entry name" value="Ski3/TTC37"/>
</dbReference>
<dbReference type="FunFam" id="1.25.40.10:FF:002338">
    <property type="entry name" value="Tetratricopeptide repeat (TPR)-like superfamily protein"/>
    <property type="match status" value="1"/>
</dbReference>
<dbReference type="Proteomes" id="UP000516314">
    <property type="component" value="Chromosome 1"/>
</dbReference>
<dbReference type="PROSITE" id="PS50005">
    <property type="entry name" value="TPR"/>
    <property type="match status" value="3"/>
</dbReference>
<evidence type="ECO:0000256" key="2">
    <source>
        <dbReference type="ARBA" id="ARBA00022803"/>
    </source>
</evidence>
<dbReference type="EMBL" id="LR881466">
    <property type="protein sequence ID" value="CAD5317385.1"/>
    <property type="molecule type" value="Genomic_DNA"/>
</dbReference>
<feature type="region of interest" description="Disordered" evidence="4">
    <location>
        <begin position="1"/>
        <end position="33"/>
    </location>
</feature>
<evidence type="ECO:0000256" key="4">
    <source>
        <dbReference type="SAM" id="MobiDB-lite"/>
    </source>
</evidence>
<dbReference type="GO" id="GO:0006401">
    <property type="term" value="P:RNA catabolic process"/>
    <property type="evidence" value="ECO:0007669"/>
    <property type="project" value="InterPro"/>
</dbReference>
<feature type="repeat" description="TPR" evidence="3">
    <location>
        <begin position="707"/>
        <end position="740"/>
    </location>
</feature>
<proteinExistence type="predicted"/>
<dbReference type="Pfam" id="PF04784">
    <property type="entry name" value="DUF547"/>
    <property type="match status" value="1"/>
</dbReference>
<dbReference type="PANTHER" id="PTHR15704:SF7">
    <property type="entry name" value="SUPERKILLER COMPLEX PROTEIN 3"/>
    <property type="match status" value="1"/>
</dbReference>
<dbReference type="Gene3D" id="1.25.40.10">
    <property type="entry name" value="Tetratricopeptide repeat domain"/>
    <property type="match status" value="4"/>
</dbReference>
<dbReference type="InterPro" id="IPR019734">
    <property type="entry name" value="TPR_rpt"/>
</dbReference>
<evidence type="ECO:0000313" key="6">
    <source>
        <dbReference type="EMBL" id="CAD5317385.1"/>
    </source>
</evidence>
<dbReference type="Pfam" id="PF07719">
    <property type="entry name" value="TPR_2"/>
    <property type="match status" value="1"/>
</dbReference>
<feature type="repeat" description="TPR" evidence="3">
    <location>
        <begin position="930"/>
        <end position="963"/>
    </location>
</feature>
<name>A0A7G2E6P4_ARATH</name>
<evidence type="ECO:0000313" key="7">
    <source>
        <dbReference type="Proteomes" id="UP000516314"/>
    </source>
</evidence>
<dbReference type="InterPro" id="IPR011990">
    <property type="entry name" value="TPR-like_helical_dom_sf"/>
</dbReference>
<dbReference type="SMART" id="SM00028">
    <property type="entry name" value="TPR"/>
    <property type="match status" value="6"/>
</dbReference>
<evidence type="ECO:0000256" key="3">
    <source>
        <dbReference type="PROSITE-ProRule" id="PRU00339"/>
    </source>
</evidence>
<feature type="domain" description="DUF547" evidence="5">
    <location>
        <begin position="309"/>
        <end position="443"/>
    </location>
</feature>
<evidence type="ECO:0000256" key="1">
    <source>
        <dbReference type="ARBA" id="ARBA00022737"/>
    </source>
</evidence>
<dbReference type="PANTHER" id="PTHR15704">
    <property type="entry name" value="SUPERKILLER 3 PROTEIN-RELATED"/>
    <property type="match status" value="1"/>
</dbReference>
<evidence type="ECO:0000259" key="5">
    <source>
        <dbReference type="Pfam" id="PF04784"/>
    </source>
</evidence>
<gene>
    <name evidence="6" type="ORF">AT9943_LOCUS5667</name>
</gene>
<dbReference type="GO" id="GO:0055087">
    <property type="term" value="C:Ski complex"/>
    <property type="evidence" value="ECO:0007669"/>
    <property type="project" value="InterPro"/>
</dbReference>
<organism evidence="6 7">
    <name type="scientific">Arabidopsis thaliana</name>
    <name type="common">Mouse-ear cress</name>
    <dbReference type="NCBI Taxonomy" id="3702"/>
    <lineage>
        <taxon>Eukaryota</taxon>
        <taxon>Viridiplantae</taxon>
        <taxon>Streptophyta</taxon>
        <taxon>Embryophyta</taxon>
        <taxon>Tracheophyta</taxon>
        <taxon>Spermatophyta</taxon>
        <taxon>Magnoliopsida</taxon>
        <taxon>eudicotyledons</taxon>
        <taxon>Gunneridae</taxon>
        <taxon>Pentapetalae</taxon>
        <taxon>rosids</taxon>
        <taxon>malvids</taxon>
        <taxon>Brassicales</taxon>
        <taxon>Brassicaceae</taxon>
        <taxon>Camelineae</taxon>
        <taxon>Arabidopsis</taxon>
    </lineage>
</organism>
<sequence length="1686" mass="188140">MMALMNCAYSSSSSSSSTSSPTSSSSSSSYSPRNRESMFLQSVVDASPSSFSSDRKSILPIEKTLIRHQNSSLCLIPKSSEELKKEIASIEIEILHMERYLLSLYRKSFEQQLPNSFSNLSVTTTLPRSVTTSPTSLTHYQAYQKPISYPRSFNTSLKALSSREGTRVVSGTHSLGELLGSSHIVDHNNFINPNKLSEDIMRCISSVYCTLSRGSTSTTSTCFPASPVSSNASTIFSSKFNYEDKWSLNGASEDHFLNHCQDQDNVLPCGVVVIEALRVHLDDGSFGYAALMLQNFRSLVQNLEKVDPSRMKREEKLAFWINIHNALVMHAYLAYGTHNRARNTSVLKAAYDIGGYRINPYIIQSSILGIRPHYTSPSPLLQTLFSPSRKSKTCSVRHIYALEYPEALAHFAISSGAFTDPTVRVYTADRIFRDLRQAKQEYIRSNVRVYKGTKILLPKIFQHYVKDMSMDVSKLMEATSQCLPEDARKIAEKCLKEKKSKNFEWLPENLSFRKTTVRMELEQLKKSVEENPDDSSLQFELGLYLWDNGGDSEKAAEHFVLSAKSDPNNAVAFKYLGHYYSRVTLDLNRAAKCYQRAVLINPNDSDSGEALCDLFDRQGKEILEIAVCRDASEKSPKAFWAFCRLGYIQLHQKKWSEAVQSLQHAIRGYPTMSDLWEALGLAYQRLGMFTAAIKAYGRAIELDETKIFALVESANIFLMLGSYRKGVELFEQALKISPQNISVLYGLASGLLSWSKECINLGAFGWAASLLEDARKAAKASSELASSMSCIWKLHGDIQLTYARCFPWSGGTENSEFTLKTFSDSILSWRSICYSAALSAKASYQRALHLAPWQANVYTDIAITCDLVSSLSDDSDTSSSWKLPEKMVLGALLLECENSEFWVALGCMSDNSALKLHALIRALHLDVSLAVAWAFMGQIFRESDEMKFAKQAFDCARSIDPTLALPWAGSADTYARESTSDEAFESCLRAAQISPLAEFQVGLAWLALLQGNISSPQIFACIEQAVQRSPYYPEPHNLHGLVCEARHNYHTAIASYRLALAAMSIYPESSVKSHAGKVSINLVRSLSKAGRFKESVMECANLKSKGLLDAGGLQIYAFSLWRTGQNDSALSVIRDLAGRISTREKTSIAFPISFICSLLYCISGLDSAITSIQKMPKDFFQSSKISFIVSAIHSLDQSDRLQSIVASTRSYITSQEEIVAMHYLIALSKLLKTGAGDFLGYEKGIAHLSKAIHMYPHSNLIRNLLGYILLAGEGMKDACTASRCCIINVSECANKEGLKSALEVLGGGSVACNVIGNTAPRFSFPTCHCQYLNAPVVVVELQRFLHQEPSNSSVRYLLILNLVQKAREQRFPRQLCRAIERLISVALSDETCSKEGEYKKFQLLLCASEISLQMGNIAESINHARKASSLSLPSSYLFLGHLQLCRAYAANGSTKNMQEEYRACLELKTDSNIGWICLKLIESQYNLEPDANLLEMSLQECSSQKKNSWKEWMAVYSLARGLDSTGKKDFFSAEEFLAQACSLLNSESCLLLCHGAVCMELARQSNDSQFLSLAVKSLSKVQASSLFPLPIVYTLLAQAHGSLGSKEKWEKNLRLEWFCWPPEMRPAEVYFQMHILARQSEDRPETTSGIENYQSPEKWVIRAIHTDPSCRRYWKVLDKLVQHPMS</sequence>
<keyword evidence="2 3" id="KW-0802">TPR repeat</keyword>
<protein>
    <submittedName>
        <fullName evidence="6">(thale cress) hypothetical protein</fullName>
    </submittedName>
</protein>